<evidence type="ECO:0000259" key="2">
    <source>
        <dbReference type="Pfam" id="PF04909"/>
    </source>
</evidence>
<feature type="domain" description="Amidohydrolase-related" evidence="2">
    <location>
        <begin position="34"/>
        <end position="279"/>
    </location>
</feature>
<evidence type="ECO:0000313" key="3">
    <source>
        <dbReference type="EMBL" id="WRO22141.1"/>
    </source>
</evidence>
<reference evidence="3 4" key="1">
    <citation type="submission" date="2023-04" db="EMBL/GenBank/DDBJ databases">
        <authorList>
            <person name="Hsu D."/>
        </authorList>
    </citation>
    <scope>NUCLEOTIDE SEQUENCE [LARGE SCALE GENOMIC DNA]</scope>
    <source>
        <strain evidence="3 4">MK1</strain>
    </source>
</reference>
<dbReference type="PANTHER" id="PTHR21240:SF19">
    <property type="entry name" value="CATALYTIC_ HYDROLASE"/>
    <property type="match status" value="1"/>
</dbReference>
<dbReference type="InterPro" id="IPR032465">
    <property type="entry name" value="ACMSD"/>
</dbReference>
<dbReference type="Gene3D" id="3.20.20.140">
    <property type="entry name" value="Metal-dependent hydrolases"/>
    <property type="match status" value="1"/>
</dbReference>
<dbReference type="PANTHER" id="PTHR21240">
    <property type="entry name" value="2-AMINO-3-CARBOXYLMUCONATE-6-SEMIALDEHYDE DECARBOXYLASE"/>
    <property type="match status" value="1"/>
</dbReference>
<dbReference type="InterPro" id="IPR006680">
    <property type="entry name" value="Amidohydro-rel"/>
</dbReference>
<organism evidence="3 4">
    <name type="scientific">Metallumcola ferriviriculae</name>
    <dbReference type="NCBI Taxonomy" id="3039180"/>
    <lineage>
        <taxon>Bacteria</taxon>
        <taxon>Bacillati</taxon>
        <taxon>Bacillota</taxon>
        <taxon>Clostridia</taxon>
        <taxon>Neomoorellales</taxon>
        <taxon>Desulfitibacteraceae</taxon>
        <taxon>Metallumcola</taxon>
    </lineage>
</organism>
<protein>
    <submittedName>
        <fullName evidence="3">Amidohydrolase family protein</fullName>
    </submittedName>
</protein>
<dbReference type="RefSeq" id="WP_366921561.1">
    <property type="nucleotide sequence ID" value="NZ_CP121694.1"/>
</dbReference>
<dbReference type="GO" id="GO:0016787">
    <property type="term" value="F:hydrolase activity"/>
    <property type="evidence" value="ECO:0007669"/>
    <property type="project" value="InterPro"/>
</dbReference>
<name>A0AAU0UPI5_9FIRM</name>
<keyword evidence="1" id="KW-0456">Lyase</keyword>
<keyword evidence="4" id="KW-1185">Reference proteome</keyword>
<proteinExistence type="predicted"/>
<dbReference type="Pfam" id="PF04909">
    <property type="entry name" value="Amidohydro_2"/>
    <property type="match status" value="1"/>
</dbReference>
<dbReference type="Proteomes" id="UP001329915">
    <property type="component" value="Chromosome"/>
</dbReference>
<evidence type="ECO:0000256" key="1">
    <source>
        <dbReference type="ARBA" id="ARBA00023239"/>
    </source>
</evidence>
<gene>
    <name evidence="3" type="ORF">MFMK1_001966</name>
</gene>
<accession>A0AAU0UPI5</accession>
<dbReference type="AlphaFoldDB" id="A0AAU0UPI5"/>
<evidence type="ECO:0000313" key="4">
    <source>
        <dbReference type="Proteomes" id="UP001329915"/>
    </source>
</evidence>
<sequence length="283" mass="32787">MIVDFRVRVPLRDTEDDPMVPAPPFMGRYNKLLNYEERVNKPLDKLIEEMDEARINRAVLQAEYEYGDYAKILNRRAGEIVARYPNRFVGFATVDPREGMEAVRELETAVKDFGLRGLNLQPCFLRMEPTHRLFYPLYAKCVELGIPVTLHTGVNYSEVHPMKYDHPLHIDEVACDFPELNIIACHTGWPWISDIVAVARKHPKVYMDLGGISPKYIAKQGSGWEVFFHFANSLLQEQVLFATDWPVFPFQRAIEELKGLAFKEEVKEKILFRNAEKLLEEIS</sequence>
<dbReference type="SUPFAM" id="SSF51556">
    <property type="entry name" value="Metallo-dependent hydrolases"/>
    <property type="match status" value="1"/>
</dbReference>
<dbReference type="InterPro" id="IPR032466">
    <property type="entry name" value="Metal_Hydrolase"/>
</dbReference>
<dbReference type="EMBL" id="CP121694">
    <property type="protein sequence ID" value="WRO22141.1"/>
    <property type="molecule type" value="Genomic_DNA"/>
</dbReference>
<dbReference type="KEGG" id="dbc:MFMK1_001966"/>
<dbReference type="GO" id="GO:0016831">
    <property type="term" value="F:carboxy-lyase activity"/>
    <property type="evidence" value="ECO:0007669"/>
    <property type="project" value="InterPro"/>
</dbReference>